<keyword evidence="3" id="KW-1185">Reference proteome</keyword>
<keyword evidence="1" id="KW-0472">Membrane</keyword>
<proteinExistence type="predicted"/>
<organism evidence="2 3">
    <name type="scientific">Isoptericola dokdonensis DS-3</name>
    <dbReference type="NCBI Taxonomy" id="1300344"/>
    <lineage>
        <taxon>Bacteria</taxon>
        <taxon>Bacillati</taxon>
        <taxon>Actinomycetota</taxon>
        <taxon>Actinomycetes</taxon>
        <taxon>Micrococcales</taxon>
        <taxon>Promicromonosporaceae</taxon>
        <taxon>Isoptericola</taxon>
    </lineage>
</organism>
<accession>A0A168E9I6</accession>
<name>A0A168E9I6_9MICO</name>
<keyword evidence="1" id="KW-1133">Transmembrane helix</keyword>
<evidence type="ECO:0000313" key="2">
    <source>
        <dbReference type="EMBL" id="ANC29762.1"/>
    </source>
</evidence>
<dbReference type="EMBL" id="CP014209">
    <property type="protein sequence ID" value="ANC29762.1"/>
    <property type="molecule type" value="Genomic_DNA"/>
</dbReference>
<reference evidence="2 3" key="1">
    <citation type="submission" date="2016-01" db="EMBL/GenBank/DDBJ databases">
        <title>Complete genome sequence of a soil Actinobacterium, Isoptericola dokdonensis DS-3.</title>
        <authorList>
            <person name="Kwon S.-K."/>
            <person name="Kim J.F."/>
        </authorList>
    </citation>
    <scope>NUCLEOTIDE SEQUENCE [LARGE SCALE GENOMIC DNA]</scope>
    <source>
        <strain evidence="2 3">DS-3</strain>
    </source>
</reference>
<feature type="transmembrane region" description="Helical" evidence="1">
    <location>
        <begin position="46"/>
        <end position="64"/>
    </location>
</feature>
<dbReference type="KEGG" id="ido:I598_0171"/>
<gene>
    <name evidence="2" type="ORF">I598_0171</name>
</gene>
<protein>
    <submittedName>
        <fullName evidence="2">Uncharacterized protein</fullName>
    </submittedName>
</protein>
<dbReference type="PATRIC" id="fig|1300344.3.peg.166"/>
<feature type="transmembrane region" description="Helical" evidence="1">
    <location>
        <begin position="21"/>
        <end position="40"/>
    </location>
</feature>
<dbReference type="RefSeq" id="WP_068200430.1">
    <property type="nucleotide sequence ID" value="NZ_CP014209.1"/>
</dbReference>
<keyword evidence="1" id="KW-0812">Transmembrane</keyword>
<evidence type="ECO:0000256" key="1">
    <source>
        <dbReference type="SAM" id="Phobius"/>
    </source>
</evidence>
<dbReference type="STRING" id="1300344.I598_0171"/>
<dbReference type="Proteomes" id="UP000076794">
    <property type="component" value="Chromosome"/>
</dbReference>
<dbReference type="PROSITE" id="PS51257">
    <property type="entry name" value="PROKAR_LIPOPROTEIN"/>
    <property type="match status" value="1"/>
</dbReference>
<dbReference type="AlphaFoldDB" id="A0A168E9I6"/>
<sequence length="226" mass="22834">MSRTPHGDRTDRERPLRVVRAVVLAAVTVACSAGAHTAAGGGLPDAVGVALLGALTLVVTGVLGRWRLTPWTLVPVLGALQVGLHHGFQALSASRAVAPSAATQLAHQAGHDAGHGESGLLVAAELAAAARPDLVAHAAGHLQPGMLAAHALAVVAITVLAVGSDRALARTVRRFTATLVVLARAGVPRREPARPVVPVGLVASPLTPALARTLPRRGPPAALRTA</sequence>
<evidence type="ECO:0000313" key="3">
    <source>
        <dbReference type="Proteomes" id="UP000076794"/>
    </source>
</evidence>